<comment type="caution">
    <text evidence="8">The sequence shown here is derived from an EMBL/GenBank/DDBJ whole genome shotgun (WGS) entry which is preliminary data.</text>
</comment>
<feature type="domain" description="UvrD-like helicase ATP-binding" evidence="7">
    <location>
        <begin position="231"/>
        <end position="555"/>
    </location>
</feature>
<keyword evidence="1 6" id="KW-0547">Nucleotide-binding</keyword>
<dbReference type="AlphaFoldDB" id="A0A841EYG3"/>
<keyword evidence="4 6" id="KW-0067">ATP-binding</keyword>
<dbReference type="InterPro" id="IPR027417">
    <property type="entry name" value="P-loop_NTPase"/>
</dbReference>
<dbReference type="GO" id="GO:0005524">
    <property type="term" value="F:ATP binding"/>
    <property type="evidence" value="ECO:0007669"/>
    <property type="project" value="UniProtKB-UniRule"/>
</dbReference>
<evidence type="ECO:0000313" key="8">
    <source>
        <dbReference type="EMBL" id="MBB6004521.1"/>
    </source>
</evidence>
<reference evidence="8 9" key="1">
    <citation type="submission" date="2020-08" db="EMBL/GenBank/DDBJ databases">
        <title>Functional genomics of gut bacteria from endangered species of beetles.</title>
        <authorList>
            <person name="Carlos-Shanley C."/>
        </authorList>
    </citation>
    <scope>NUCLEOTIDE SEQUENCE [LARGE SCALE GENOMIC DNA]</scope>
    <source>
        <strain evidence="8 9">S00070</strain>
    </source>
</reference>
<keyword evidence="3 6" id="KW-0347">Helicase</keyword>
<dbReference type="PROSITE" id="PS51198">
    <property type="entry name" value="UVRD_HELICASE_ATP_BIND"/>
    <property type="match status" value="1"/>
</dbReference>
<keyword evidence="2 6" id="KW-0378">Hydrolase</keyword>
<dbReference type="PANTHER" id="PTHR11070:SF2">
    <property type="entry name" value="ATP-DEPENDENT DNA HELICASE SRS2"/>
    <property type="match status" value="1"/>
</dbReference>
<evidence type="ECO:0000256" key="1">
    <source>
        <dbReference type="ARBA" id="ARBA00022741"/>
    </source>
</evidence>
<dbReference type="Gene3D" id="3.40.50.300">
    <property type="entry name" value="P-loop containing nucleotide triphosphate hydrolases"/>
    <property type="match status" value="2"/>
</dbReference>
<dbReference type="SUPFAM" id="SSF52540">
    <property type="entry name" value="P-loop containing nucleoside triphosphate hydrolases"/>
    <property type="match status" value="1"/>
</dbReference>
<feature type="binding site" evidence="6">
    <location>
        <begin position="252"/>
        <end position="259"/>
    </location>
    <ligand>
        <name>ATP</name>
        <dbReference type="ChEBI" id="CHEBI:30616"/>
    </ligand>
</feature>
<evidence type="ECO:0000313" key="9">
    <source>
        <dbReference type="Proteomes" id="UP000524404"/>
    </source>
</evidence>
<dbReference type="InterPro" id="IPR000212">
    <property type="entry name" value="DNA_helicase_UvrD/REP"/>
</dbReference>
<organism evidence="8 9">
    <name type="scientific">Arcicella rosea</name>
    <dbReference type="NCBI Taxonomy" id="502909"/>
    <lineage>
        <taxon>Bacteria</taxon>
        <taxon>Pseudomonadati</taxon>
        <taxon>Bacteroidota</taxon>
        <taxon>Cytophagia</taxon>
        <taxon>Cytophagales</taxon>
        <taxon>Flectobacillaceae</taxon>
        <taxon>Arcicella</taxon>
    </lineage>
</organism>
<dbReference type="Proteomes" id="UP000524404">
    <property type="component" value="Unassembled WGS sequence"/>
</dbReference>
<protein>
    <recommendedName>
        <fullName evidence="5">DNA 3'-5' helicase II</fullName>
    </recommendedName>
</protein>
<dbReference type="EMBL" id="JACHKT010000024">
    <property type="protein sequence ID" value="MBB6004521.1"/>
    <property type="molecule type" value="Genomic_DNA"/>
</dbReference>
<dbReference type="GO" id="GO:0016787">
    <property type="term" value="F:hydrolase activity"/>
    <property type="evidence" value="ECO:0007669"/>
    <property type="project" value="UniProtKB-UniRule"/>
</dbReference>
<dbReference type="InterPro" id="IPR014016">
    <property type="entry name" value="UvrD-like_ATP-bd"/>
</dbReference>
<dbReference type="GO" id="GO:0000725">
    <property type="term" value="P:recombinational repair"/>
    <property type="evidence" value="ECO:0007669"/>
    <property type="project" value="TreeGrafter"/>
</dbReference>
<accession>A0A841EYG3</accession>
<dbReference type="GO" id="GO:0043138">
    <property type="term" value="F:3'-5' DNA helicase activity"/>
    <property type="evidence" value="ECO:0007669"/>
    <property type="project" value="TreeGrafter"/>
</dbReference>
<evidence type="ECO:0000256" key="6">
    <source>
        <dbReference type="PROSITE-ProRule" id="PRU00560"/>
    </source>
</evidence>
<gene>
    <name evidence="8" type="ORF">HNP25_003184</name>
</gene>
<evidence type="ECO:0000256" key="3">
    <source>
        <dbReference type="ARBA" id="ARBA00022806"/>
    </source>
</evidence>
<dbReference type="Pfam" id="PF00580">
    <property type="entry name" value="UvrD-helicase"/>
    <property type="match status" value="1"/>
</dbReference>
<name>A0A841EYG3_9BACT</name>
<dbReference type="PANTHER" id="PTHR11070">
    <property type="entry name" value="UVRD / RECB / PCRA DNA HELICASE FAMILY MEMBER"/>
    <property type="match status" value="1"/>
</dbReference>
<dbReference type="RefSeq" id="WP_184135563.1">
    <property type="nucleotide sequence ID" value="NZ_JACHKT010000024.1"/>
</dbReference>
<proteinExistence type="predicted"/>
<evidence type="ECO:0000256" key="4">
    <source>
        <dbReference type="ARBA" id="ARBA00022840"/>
    </source>
</evidence>
<sequence length="762" mass="87642">MNYIFISYDAIKELASVHKFQSSEFNESLEICQILKGEKDSWNWLNLKFTRSDKGGFFYTKRPDLKKGIIFDLSTFKGFENEKNDQLITIFQKVLKFAIRYFEKLPPVTCERHITGTSISLVFPFPWVATKDVYRITIDRDAETVRYSKRGKQFLLVFAAGHSDNLQDHISYTNLNKAVEESTNICKAEFGVNDSTNEDPEKIRALQLTQLESQNDLSIVSNVGFSNWQYYLTNNQKSFIFKPISGPERLEGAAGTGKTLTMILRCINLLKQNFESNNEFHLLFITHSISTKNQILDIFHSNFEELDLFLEKNHSPVSLTITTLQEWCIRFLGANIGSSEYLDRDAQDSKSLQKLYLEEALNKAVNSDYSSFKLFCSQQFINFFDTTEKEELLEMIQHEVAVTIKGRANEDIEKYQKLPRLKYSIPCKQEGDLNFLFLIYQYYQSMLKITNQFDSDDIILTSLGQLNTPIWRRRREKEGFNAAFIDETHLFNLNELSIFHYLNKEIDKQNIVFTIDKSQAVGDRGLVDDILFDALGLDTLKDNNSQKLHTIFRSSPDIVNLAFTILSSGATLFTNFENPLEKASFNFTEKEEQKSKPPRYILKESEEILIKAAYTEADNMKKELDTQNSKILIVATTELLLNKLQQYAKQINKPIEVLKSRGDLETVKSATKSNRFLVSGIDYVGGLEFDGTIIVGVDKSRVPPTLVDSFTESSHFLNYAWHNRMYVAVTRAKYAVILMGERSRGPSKLLETAIENKILLVE</sequence>
<evidence type="ECO:0000256" key="2">
    <source>
        <dbReference type="ARBA" id="ARBA00022801"/>
    </source>
</evidence>
<dbReference type="GO" id="GO:0003677">
    <property type="term" value="F:DNA binding"/>
    <property type="evidence" value="ECO:0007669"/>
    <property type="project" value="InterPro"/>
</dbReference>
<keyword evidence="9" id="KW-1185">Reference proteome</keyword>
<evidence type="ECO:0000256" key="5">
    <source>
        <dbReference type="ARBA" id="ARBA00034923"/>
    </source>
</evidence>
<evidence type="ECO:0000259" key="7">
    <source>
        <dbReference type="PROSITE" id="PS51198"/>
    </source>
</evidence>